<reference evidence="2" key="1">
    <citation type="submission" date="2021-09" db="EMBL/GenBank/DDBJ databases">
        <authorList>
            <consortium name="AG Swart"/>
            <person name="Singh M."/>
            <person name="Singh A."/>
            <person name="Seah K."/>
            <person name="Emmerich C."/>
        </authorList>
    </citation>
    <scope>NUCLEOTIDE SEQUENCE</scope>
    <source>
        <strain evidence="2">ATCC30299</strain>
    </source>
</reference>
<protein>
    <submittedName>
        <fullName evidence="2">Uncharacterized protein</fullName>
    </submittedName>
</protein>
<gene>
    <name evidence="2" type="ORF">BSTOLATCC_MIC24125</name>
</gene>
<feature type="region of interest" description="Disordered" evidence="1">
    <location>
        <begin position="1"/>
        <end position="21"/>
    </location>
</feature>
<dbReference type="EMBL" id="CAJZBQ010000023">
    <property type="protein sequence ID" value="CAG9319574.1"/>
    <property type="molecule type" value="Genomic_DNA"/>
</dbReference>
<evidence type="ECO:0000313" key="2">
    <source>
        <dbReference type="EMBL" id="CAG9319574.1"/>
    </source>
</evidence>
<proteinExistence type="predicted"/>
<sequence>MGNDCLSQRDNKNSQAKANTLAKENAVNKKEMLLIKKASLYVNKLSLESIPEDPSDHPFLNTSVSLNTQNITIQYIYDHLISQDEAELLSFKAKTSEPETRFGMFCATLYQWTTTNKFSDNMKIEPSIFSSLVKGMKSDIIEEECWSILALRSLSQLSYLRQDIMEFASINSLVETLEVAWSQNHRHIGWIFYNLYLKYYDINDSKNIALKEQFSLFADFAGKFDDTVKQALLPFLQ</sequence>
<comment type="caution">
    <text evidence="2">The sequence shown here is derived from an EMBL/GenBank/DDBJ whole genome shotgun (WGS) entry which is preliminary data.</text>
</comment>
<evidence type="ECO:0000256" key="1">
    <source>
        <dbReference type="SAM" id="MobiDB-lite"/>
    </source>
</evidence>
<name>A0AAU9JD07_9CILI</name>
<accession>A0AAU9JD07</accession>
<organism evidence="2 3">
    <name type="scientific">Blepharisma stoltei</name>
    <dbReference type="NCBI Taxonomy" id="1481888"/>
    <lineage>
        <taxon>Eukaryota</taxon>
        <taxon>Sar</taxon>
        <taxon>Alveolata</taxon>
        <taxon>Ciliophora</taxon>
        <taxon>Postciliodesmatophora</taxon>
        <taxon>Heterotrichea</taxon>
        <taxon>Heterotrichida</taxon>
        <taxon>Blepharismidae</taxon>
        <taxon>Blepharisma</taxon>
    </lineage>
</organism>
<dbReference type="Proteomes" id="UP001162131">
    <property type="component" value="Unassembled WGS sequence"/>
</dbReference>
<dbReference type="AlphaFoldDB" id="A0AAU9JD07"/>
<keyword evidence="3" id="KW-1185">Reference proteome</keyword>
<evidence type="ECO:0000313" key="3">
    <source>
        <dbReference type="Proteomes" id="UP001162131"/>
    </source>
</evidence>